<evidence type="ECO:0000256" key="3">
    <source>
        <dbReference type="ARBA" id="ARBA00005547"/>
    </source>
</evidence>
<feature type="domain" description="Methyltransferase" evidence="12">
    <location>
        <begin position="52"/>
        <end position="99"/>
    </location>
</feature>
<protein>
    <submittedName>
        <fullName evidence="13">Uncharacterized protein</fullName>
    </submittedName>
</protein>
<evidence type="ECO:0000256" key="9">
    <source>
        <dbReference type="SAM" id="MobiDB-lite"/>
    </source>
</evidence>
<dbReference type="EMBL" id="JAQMWT010000344">
    <property type="protein sequence ID" value="KAJ8603728.1"/>
    <property type="molecule type" value="Genomic_DNA"/>
</dbReference>
<dbReference type="PANTHER" id="PTHR12734:SF0">
    <property type="entry name" value="18S RRNA (GUANINE-N(7))-METHYLTRANSFERASE-RELATED"/>
    <property type="match status" value="1"/>
</dbReference>
<name>A0AAD7XL12_9STRA</name>
<feature type="compositionally biased region" description="Acidic residues" evidence="9">
    <location>
        <begin position="98"/>
        <end position="130"/>
    </location>
</feature>
<organism evidence="13 14">
    <name type="scientific">Chrysophaeum taylorii</name>
    <dbReference type="NCBI Taxonomy" id="2483200"/>
    <lineage>
        <taxon>Eukaryota</taxon>
        <taxon>Sar</taxon>
        <taxon>Stramenopiles</taxon>
        <taxon>Ochrophyta</taxon>
        <taxon>Pelagophyceae</taxon>
        <taxon>Pelagomonadales</taxon>
        <taxon>Pelagomonadaceae</taxon>
        <taxon>Chrysophaeum</taxon>
    </lineage>
</organism>
<comment type="similarity">
    <text evidence="3">Belongs to the class I-like SAM-binding methyltransferase superfamily. BUD23/WBSCR22 family.</text>
</comment>
<feature type="compositionally biased region" description="Basic residues" evidence="9">
    <location>
        <begin position="270"/>
        <end position="281"/>
    </location>
</feature>
<dbReference type="InterPro" id="IPR041698">
    <property type="entry name" value="Methyltransf_25"/>
</dbReference>
<dbReference type="SUPFAM" id="SSF53335">
    <property type="entry name" value="S-adenosyl-L-methionine-dependent methyltransferases"/>
    <property type="match status" value="1"/>
</dbReference>
<evidence type="ECO:0000256" key="2">
    <source>
        <dbReference type="ARBA" id="ARBA00004496"/>
    </source>
</evidence>
<sequence>MSRPELTGPAEVFYDSVEARKYTSSSRIINVQAEIASRCIELLNLESEKRFILDIGCGSGLSGAALEAAGHEWVGCDISRDMLRIASERAKASRGPVEMDDDEEEDSEEEEDDDEEEDSEEEEEDDDDDEAGMKRRRVVASAELVQHDMGLGLPFREGMFDGAISVSALQWLCYDNAADQSATRRLARFFGSLYRCLKKGGRAALQFYPQDEAQATLIASAASKAGFAGGIVVDFPNSSKAKKHYLCLSMDRAYRKPAAKEEDAAGGAGRPKRGKDRKSRKKDREWVIQKKEHQRRLGRDVRPDTKFTGRKRKDRF</sequence>
<evidence type="ECO:0000313" key="13">
    <source>
        <dbReference type="EMBL" id="KAJ8603728.1"/>
    </source>
</evidence>
<evidence type="ECO:0000256" key="8">
    <source>
        <dbReference type="ARBA" id="ARBA00023242"/>
    </source>
</evidence>
<feature type="domain" description="18S rRNA (guanine(1575)-N(7))-methyltransferase Bud23 C-terminal" evidence="11">
    <location>
        <begin position="272"/>
        <end position="313"/>
    </location>
</feature>
<evidence type="ECO:0000256" key="4">
    <source>
        <dbReference type="ARBA" id="ARBA00022490"/>
    </source>
</evidence>
<dbReference type="InterPro" id="IPR039769">
    <property type="entry name" value="Bud23-like"/>
</dbReference>
<feature type="region of interest" description="Disordered" evidence="9">
    <location>
        <begin position="258"/>
        <end position="316"/>
    </location>
</feature>
<dbReference type="GO" id="GO:0005730">
    <property type="term" value="C:nucleolus"/>
    <property type="evidence" value="ECO:0007669"/>
    <property type="project" value="TreeGrafter"/>
</dbReference>
<dbReference type="Pfam" id="PF08241">
    <property type="entry name" value="Methyltransf_11"/>
    <property type="match status" value="1"/>
</dbReference>
<evidence type="ECO:0000256" key="7">
    <source>
        <dbReference type="ARBA" id="ARBA00022691"/>
    </source>
</evidence>
<evidence type="ECO:0000256" key="6">
    <source>
        <dbReference type="ARBA" id="ARBA00022679"/>
    </source>
</evidence>
<dbReference type="AlphaFoldDB" id="A0AAD7XL12"/>
<dbReference type="PANTHER" id="PTHR12734">
    <property type="entry name" value="METHYLTRANSFERASE-RELATED"/>
    <property type="match status" value="1"/>
</dbReference>
<keyword evidence="6" id="KW-0808">Transferase</keyword>
<dbReference type="Gene3D" id="3.40.50.150">
    <property type="entry name" value="Vaccinia Virus protein VP39"/>
    <property type="match status" value="1"/>
</dbReference>
<keyword evidence="7" id="KW-0949">S-adenosyl-L-methionine</keyword>
<dbReference type="InterPro" id="IPR013216">
    <property type="entry name" value="Methyltransf_11"/>
</dbReference>
<evidence type="ECO:0000259" key="11">
    <source>
        <dbReference type="Pfam" id="PF12589"/>
    </source>
</evidence>
<gene>
    <name evidence="13" type="ORF">CTAYLR_000235</name>
</gene>
<dbReference type="CDD" id="cd02440">
    <property type="entry name" value="AdoMet_MTases"/>
    <property type="match status" value="1"/>
</dbReference>
<comment type="caution">
    <text evidence="13">The sequence shown here is derived from an EMBL/GenBank/DDBJ whole genome shotgun (WGS) entry which is preliminary data.</text>
</comment>
<feature type="region of interest" description="Disordered" evidence="9">
    <location>
        <begin position="89"/>
        <end position="133"/>
    </location>
</feature>
<dbReference type="GO" id="GO:0016435">
    <property type="term" value="F:rRNA (guanine) methyltransferase activity"/>
    <property type="evidence" value="ECO:0007669"/>
    <property type="project" value="InterPro"/>
</dbReference>
<dbReference type="GO" id="GO:0005737">
    <property type="term" value="C:cytoplasm"/>
    <property type="evidence" value="ECO:0007669"/>
    <property type="project" value="UniProtKB-SubCell"/>
</dbReference>
<keyword evidence="14" id="KW-1185">Reference proteome</keyword>
<evidence type="ECO:0000313" key="14">
    <source>
        <dbReference type="Proteomes" id="UP001230188"/>
    </source>
</evidence>
<dbReference type="InterPro" id="IPR029063">
    <property type="entry name" value="SAM-dependent_MTases_sf"/>
</dbReference>
<comment type="subcellular location">
    <subcellularLocation>
        <location evidence="2">Cytoplasm</location>
    </subcellularLocation>
    <subcellularLocation>
        <location evidence="1">Nucleus</location>
    </subcellularLocation>
</comment>
<evidence type="ECO:0000256" key="1">
    <source>
        <dbReference type="ARBA" id="ARBA00004123"/>
    </source>
</evidence>
<dbReference type="Proteomes" id="UP001230188">
    <property type="component" value="Unassembled WGS sequence"/>
</dbReference>
<dbReference type="Pfam" id="PF12589">
    <property type="entry name" value="WBS_methylT"/>
    <property type="match status" value="1"/>
</dbReference>
<dbReference type="InterPro" id="IPR022238">
    <property type="entry name" value="Bud23_C"/>
</dbReference>
<keyword evidence="4" id="KW-0963">Cytoplasm</keyword>
<keyword evidence="8" id="KW-0539">Nucleus</keyword>
<feature type="compositionally biased region" description="Basic and acidic residues" evidence="9">
    <location>
        <begin position="282"/>
        <end position="307"/>
    </location>
</feature>
<evidence type="ECO:0000259" key="10">
    <source>
        <dbReference type="Pfam" id="PF08241"/>
    </source>
</evidence>
<evidence type="ECO:0000256" key="5">
    <source>
        <dbReference type="ARBA" id="ARBA00022603"/>
    </source>
</evidence>
<dbReference type="Pfam" id="PF13649">
    <property type="entry name" value="Methyltransf_25"/>
    <property type="match status" value="1"/>
</dbReference>
<dbReference type="GO" id="GO:0070476">
    <property type="term" value="P:rRNA (guanine-N7)-methylation"/>
    <property type="evidence" value="ECO:0007669"/>
    <property type="project" value="InterPro"/>
</dbReference>
<evidence type="ECO:0000259" key="12">
    <source>
        <dbReference type="Pfam" id="PF13649"/>
    </source>
</evidence>
<keyword evidence="5" id="KW-0489">Methyltransferase</keyword>
<reference evidence="13" key="1">
    <citation type="submission" date="2023-01" db="EMBL/GenBank/DDBJ databases">
        <title>Metagenome sequencing of chrysophaentin producing Chrysophaeum taylorii.</title>
        <authorList>
            <person name="Davison J."/>
            <person name="Bewley C."/>
        </authorList>
    </citation>
    <scope>NUCLEOTIDE SEQUENCE</scope>
    <source>
        <strain evidence="13">NIES-1699</strain>
    </source>
</reference>
<accession>A0AAD7XL12</accession>
<feature type="domain" description="Methyltransferase type 11" evidence="10">
    <location>
        <begin position="140"/>
        <end position="204"/>
    </location>
</feature>
<proteinExistence type="inferred from homology"/>